<feature type="compositionally biased region" description="Polar residues" evidence="1">
    <location>
        <begin position="210"/>
        <end position="219"/>
    </location>
</feature>
<protein>
    <submittedName>
        <fullName evidence="2">Uncharacterized protein</fullName>
    </submittedName>
</protein>
<evidence type="ECO:0000256" key="1">
    <source>
        <dbReference type="SAM" id="MobiDB-lite"/>
    </source>
</evidence>
<evidence type="ECO:0000313" key="3">
    <source>
        <dbReference type="Proteomes" id="UP001168821"/>
    </source>
</evidence>
<feature type="compositionally biased region" description="Polar residues" evidence="1">
    <location>
        <begin position="136"/>
        <end position="155"/>
    </location>
</feature>
<organism evidence="2 3">
    <name type="scientific">Zophobas morio</name>
    <dbReference type="NCBI Taxonomy" id="2755281"/>
    <lineage>
        <taxon>Eukaryota</taxon>
        <taxon>Metazoa</taxon>
        <taxon>Ecdysozoa</taxon>
        <taxon>Arthropoda</taxon>
        <taxon>Hexapoda</taxon>
        <taxon>Insecta</taxon>
        <taxon>Pterygota</taxon>
        <taxon>Neoptera</taxon>
        <taxon>Endopterygota</taxon>
        <taxon>Coleoptera</taxon>
        <taxon>Polyphaga</taxon>
        <taxon>Cucujiformia</taxon>
        <taxon>Tenebrionidae</taxon>
        <taxon>Zophobas</taxon>
    </lineage>
</organism>
<feature type="region of interest" description="Disordered" evidence="1">
    <location>
        <begin position="210"/>
        <end position="235"/>
    </location>
</feature>
<evidence type="ECO:0000313" key="2">
    <source>
        <dbReference type="EMBL" id="KAJ3661540.1"/>
    </source>
</evidence>
<keyword evidence="3" id="KW-1185">Reference proteome</keyword>
<reference evidence="2" key="1">
    <citation type="journal article" date="2023" name="G3 (Bethesda)">
        <title>Whole genome assemblies of Zophobas morio and Tenebrio molitor.</title>
        <authorList>
            <person name="Kaur S."/>
            <person name="Stinson S.A."/>
            <person name="diCenzo G.C."/>
        </authorList>
    </citation>
    <scope>NUCLEOTIDE SEQUENCE</scope>
    <source>
        <strain evidence="2">QUZm001</strain>
    </source>
</reference>
<dbReference type="EMBL" id="JALNTZ010000002">
    <property type="protein sequence ID" value="KAJ3661540.1"/>
    <property type="molecule type" value="Genomic_DNA"/>
</dbReference>
<accession>A0AA38ISR0</accession>
<comment type="caution">
    <text evidence="2">The sequence shown here is derived from an EMBL/GenBank/DDBJ whole genome shotgun (WGS) entry which is preliminary data.</text>
</comment>
<dbReference type="AlphaFoldDB" id="A0AA38ISR0"/>
<feature type="region of interest" description="Disordered" evidence="1">
    <location>
        <begin position="135"/>
        <end position="155"/>
    </location>
</feature>
<name>A0AA38ISR0_9CUCU</name>
<proteinExistence type="predicted"/>
<sequence length="235" mass="26901">MDVSVFRPLKSAWKKTVLEFKVENNGKKLKRENFAPLLQITLDKTLTSDMFVNGFSKCRIYPFDADSVDYSRLLRNVQPEEKFQNPETIKHINFIENKLGPKLQQFQNCQKGLWNGNIEDKALYEFWRSLREDVNSENTGAETETNESGNNDNTGNKNWMDLANLLNDNNIIDCGIDLGHLIVENIMPITSGNETEYKNCVENANHQVLQERPGTSSGDTRADFRIQGISHNDLI</sequence>
<gene>
    <name evidence="2" type="ORF">Zmor_005933</name>
</gene>
<dbReference type="Proteomes" id="UP001168821">
    <property type="component" value="Unassembled WGS sequence"/>
</dbReference>